<dbReference type="InterPro" id="IPR050270">
    <property type="entry name" value="DegV_domain_contain"/>
</dbReference>
<dbReference type="SMART" id="SM01121">
    <property type="entry name" value="Dak1_2"/>
    <property type="match status" value="1"/>
</dbReference>
<dbReference type="InterPro" id="IPR019986">
    <property type="entry name" value="YloV-like"/>
</dbReference>
<dbReference type="NCBIfam" id="TIGR03599">
    <property type="entry name" value="YloV"/>
    <property type="match status" value="1"/>
</dbReference>
<dbReference type="Pfam" id="PF02734">
    <property type="entry name" value="Dak2"/>
    <property type="match status" value="1"/>
</dbReference>
<dbReference type="GO" id="GO:0006071">
    <property type="term" value="P:glycerol metabolic process"/>
    <property type="evidence" value="ECO:0007669"/>
    <property type="project" value="InterPro"/>
</dbReference>
<dbReference type="InterPro" id="IPR036117">
    <property type="entry name" value="DhaL_dom_sf"/>
</dbReference>
<dbReference type="InterPro" id="IPR048394">
    <property type="entry name" value="FakA-like_M"/>
</dbReference>
<dbReference type="Pfam" id="PF13684">
    <property type="entry name" value="FakA-like_C"/>
    <property type="match status" value="1"/>
</dbReference>
<reference evidence="2" key="1">
    <citation type="journal article" date="2021" name="PeerJ">
        <title>Extensive microbial diversity within the chicken gut microbiome revealed by metagenomics and culture.</title>
        <authorList>
            <person name="Gilroy R."/>
            <person name="Ravi A."/>
            <person name="Getino M."/>
            <person name="Pursley I."/>
            <person name="Horton D.L."/>
            <person name="Alikhan N.F."/>
            <person name="Baker D."/>
            <person name="Gharbi K."/>
            <person name="Hall N."/>
            <person name="Watson M."/>
            <person name="Adriaenssens E.M."/>
            <person name="Foster-Nyarko E."/>
            <person name="Jarju S."/>
            <person name="Secka A."/>
            <person name="Antonio M."/>
            <person name="Oren A."/>
            <person name="Chaudhuri R.R."/>
            <person name="La Ragione R."/>
            <person name="Hildebrand F."/>
            <person name="Pallen M.J."/>
        </authorList>
    </citation>
    <scope>NUCLEOTIDE SEQUENCE</scope>
    <source>
        <strain evidence="2">5790</strain>
    </source>
</reference>
<sequence>MKSFDSKIIRLMVKSASNSIVNCADEINDMNVFPVPDGDTGTNMSLTFSAAAASVDALDSEAPVNVILETLAKVSLRNARGNSGVILSQILRGVWQGIGDCGEVGVSELKNAACGARDTAYRAVMKPAEGTVLTVVREIAEFAEEHFVEFDDVFEFARRLLKAGEDSLARTPEALPALKQAGVVDAGGCGIIILLKGAVEAAESGRPAALREGKGAALPKETKTIETEIKYKYCTEFLINKETARSTAQFMAAIKAKGDCMLVIDDDDIVKVHIHTNHPGYVLEQAVKLGEMTNIKIDNMKYQHNEIIAAEKDSKKDGELKKYGFVSVVSGSGMRDLFKSLDCDEVVEGGQSMNPSAQDILSSVEQVNAENVFILPNNKNIIMAADQVCGLTDKNVIVIPTRDMPQGITAMASFMPEAEPDENIEAMNEASAMVKCGQVTIAARSAKIDGMDIAKGDVIAVAGGSVRFSGSDMQSVAISLAGELVDDDSGVLSLYYGLDADSDEAEAIRDALEDIYPDLDVKMNYGGQDVYPYIIAAE</sequence>
<dbReference type="EMBL" id="DXIJ01000127">
    <property type="protein sequence ID" value="HIV86346.1"/>
    <property type="molecule type" value="Genomic_DNA"/>
</dbReference>
<protein>
    <submittedName>
        <fullName evidence="2">DAK2 domain-containing protein</fullName>
    </submittedName>
</protein>
<dbReference type="InterPro" id="IPR004007">
    <property type="entry name" value="DhaL_dom"/>
</dbReference>
<reference evidence="2" key="2">
    <citation type="submission" date="2021-04" db="EMBL/GenBank/DDBJ databases">
        <authorList>
            <person name="Gilroy R."/>
        </authorList>
    </citation>
    <scope>NUCLEOTIDE SEQUENCE</scope>
    <source>
        <strain evidence="2">5790</strain>
    </source>
</reference>
<evidence type="ECO:0000313" key="3">
    <source>
        <dbReference type="Proteomes" id="UP000824162"/>
    </source>
</evidence>
<dbReference type="Pfam" id="PF21645">
    <property type="entry name" value="FakA-like_M"/>
    <property type="match status" value="1"/>
</dbReference>
<dbReference type="Proteomes" id="UP000824162">
    <property type="component" value="Unassembled WGS sequence"/>
</dbReference>
<gene>
    <name evidence="2" type="ORF">H9900_06020</name>
</gene>
<dbReference type="GO" id="GO:0004371">
    <property type="term" value="F:glycerone kinase activity"/>
    <property type="evidence" value="ECO:0007669"/>
    <property type="project" value="InterPro"/>
</dbReference>
<dbReference type="InterPro" id="IPR033470">
    <property type="entry name" value="FakA-like_C"/>
</dbReference>
<accession>A0A9D1PR26</accession>
<dbReference type="PANTHER" id="PTHR33434">
    <property type="entry name" value="DEGV DOMAIN-CONTAINING PROTEIN DR_1986-RELATED"/>
    <property type="match status" value="1"/>
</dbReference>
<feature type="domain" description="DhaL" evidence="1">
    <location>
        <begin position="7"/>
        <end position="200"/>
    </location>
</feature>
<dbReference type="AlphaFoldDB" id="A0A9D1PR26"/>
<name>A0A9D1PR26_9FIRM</name>
<proteinExistence type="predicted"/>
<dbReference type="SMART" id="SM01120">
    <property type="entry name" value="Dak2"/>
    <property type="match status" value="1"/>
</dbReference>
<dbReference type="SUPFAM" id="SSF101473">
    <property type="entry name" value="DhaL-like"/>
    <property type="match status" value="1"/>
</dbReference>
<dbReference type="PROSITE" id="PS51480">
    <property type="entry name" value="DHAL"/>
    <property type="match status" value="1"/>
</dbReference>
<dbReference type="Gene3D" id="1.25.40.340">
    <property type="match status" value="1"/>
</dbReference>
<comment type="caution">
    <text evidence="2">The sequence shown here is derived from an EMBL/GenBank/DDBJ whole genome shotgun (WGS) entry which is preliminary data.</text>
</comment>
<evidence type="ECO:0000259" key="1">
    <source>
        <dbReference type="PROSITE" id="PS51480"/>
    </source>
</evidence>
<evidence type="ECO:0000313" key="2">
    <source>
        <dbReference type="EMBL" id="HIV86346.1"/>
    </source>
</evidence>
<organism evidence="2 3">
    <name type="scientific">Candidatus Monoglobus merdigallinarum</name>
    <dbReference type="NCBI Taxonomy" id="2838698"/>
    <lineage>
        <taxon>Bacteria</taxon>
        <taxon>Bacillati</taxon>
        <taxon>Bacillota</taxon>
        <taxon>Clostridia</taxon>
        <taxon>Monoglobales</taxon>
        <taxon>Monoglobaceae</taxon>
        <taxon>Monoglobus</taxon>
    </lineage>
</organism>
<dbReference type="PANTHER" id="PTHR33434:SF4">
    <property type="entry name" value="PHOSPHATASE PROTEIN"/>
    <property type="match status" value="1"/>
</dbReference>